<accession>A0A1H1YCM2</accession>
<evidence type="ECO:0000313" key="2">
    <source>
        <dbReference type="Proteomes" id="UP000199524"/>
    </source>
</evidence>
<dbReference type="AlphaFoldDB" id="A0A1H1YCM2"/>
<dbReference type="GO" id="GO:0055085">
    <property type="term" value="P:transmembrane transport"/>
    <property type="evidence" value="ECO:0007669"/>
    <property type="project" value="InterPro"/>
</dbReference>
<dbReference type="Gene3D" id="3.40.50.1580">
    <property type="entry name" value="Nucleoside phosphorylase domain"/>
    <property type="match status" value="1"/>
</dbReference>
<dbReference type="GO" id="GO:0009116">
    <property type="term" value="P:nucleoside metabolic process"/>
    <property type="evidence" value="ECO:0007669"/>
    <property type="project" value="InterPro"/>
</dbReference>
<keyword evidence="2" id="KW-1185">Reference proteome</keyword>
<protein>
    <submittedName>
        <fullName evidence="1">Purine nucleoside permease</fullName>
    </submittedName>
</protein>
<dbReference type="GeneID" id="300209247"/>
<dbReference type="PANTHER" id="PTHR38643:SF1">
    <property type="entry name" value="PURINE NUCLEOSIDE PERMEASE C285.05-RELATED"/>
    <property type="match status" value="1"/>
</dbReference>
<name>A0A1H1YCM2_9PSED</name>
<dbReference type="PIRSF" id="PIRSF013171">
    <property type="entry name" value="Pur_nuclsid_perm"/>
    <property type="match status" value="1"/>
</dbReference>
<dbReference type="InterPro" id="IPR035994">
    <property type="entry name" value="Nucleoside_phosphorylase_sf"/>
</dbReference>
<organism evidence="1 2">
    <name type="scientific">Pseudomonas asplenii</name>
    <dbReference type="NCBI Taxonomy" id="53407"/>
    <lineage>
        <taxon>Bacteria</taxon>
        <taxon>Pseudomonadati</taxon>
        <taxon>Pseudomonadota</taxon>
        <taxon>Gammaproteobacteria</taxon>
        <taxon>Pseudomonadales</taxon>
        <taxon>Pseudomonadaceae</taxon>
        <taxon>Pseudomonas</taxon>
    </lineage>
</organism>
<sequence>MIATTRSSRAAGLHARSPVHGGFMSFDLPIKPKVVLIAMFAPEAQSWIERLALNHPVPLPGLSADYPNILCNDQGVCLLVTGMGQTNAAASTLALALSTQFDLRQSYFLIAGIAGINPHRGTLGTAAWARYLVDFGTQWALDSRDAPSDWPSGYIGVNTRGPDEKPRLDYRTELFELNPRLQARAYALTRHVTLSESAESAAWRTKYPHAPANQPPQVICGDTAASCTWFSGTRLGERAEAWTRLLTDGEGIYCTTQQEDNSTYEALSRAARAGLLDIDRLAVVRAGSNFDRPYPGYSDADNLLNYAQQGGFEPALENLYRVGNTLVQEIVGNWAAWEQGVPEA</sequence>
<dbReference type="RefSeq" id="WP_172833129.1">
    <property type="nucleotide sequence ID" value="NZ_LT629777.1"/>
</dbReference>
<dbReference type="Pfam" id="PF06516">
    <property type="entry name" value="NUP"/>
    <property type="match status" value="1"/>
</dbReference>
<reference evidence="2" key="1">
    <citation type="submission" date="2016-10" db="EMBL/GenBank/DDBJ databases">
        <authorList>
            <person name="Varghese N."/>
            <person name="Submissions S."/>
        </authorList>
    </citation>
    <scope>NUCLEOTIDE SEQUENCE [LARGE SCALE GENOMIC DNA]</scope>
    <source>
        <strain evidence="2">ATCC 23835</strain>
    </source>
</reference>
<dbReference type="PANTHER" id="PTHR38643">
    <property type="entry name" value="PURINE NUCLEOSIDE PERMEASE C285.05-RELATED"/>
    <property type="match status" value="1"/>
</dbReference>
<dbReference type="InterPro" id="IPR009486">
    <property type="entry name" value="Pur_nuclsid_perm"/>
</dbReference>
<evidence type="ECO:0000313" key="1">
    <source>
        <dbReference type="EMBL" id="SDT19144.1"/>
    </source>
</evidence>
<dbReference type="GO" id="GO:0003824">
    <property type="term" value="F:catalytic activity"/>
    <property type="evidence" value="ECO:0007669"/>
    <property type="project" value="InterPro"/>
</dbReference>
<dbReference type="EMBL" id="LT629777">
    <property type="protein sequence ID" value="SDT19144.1"/>
    <property type="molecule type" value="Genomic_DNA"/>
</dbReference>
<dbReference type="Proteomes" id="UP000199524">
    <property type="component" value="Chromosome I"/>
</dbReference>
<gene>
    <name evidence="1" type="ORF">SAMN05216598_4348</name>
</gene>
<proteinExistence type="predicted"/>